<dbReference type="EMBL" id="FNJM01000001">
    <property type="protein sequence ID" value="SDO98006.1"/>
    <property type="molecule type" value="Genomic_DNA"/>
</dbReference>
<gene>
    <name evidence="5" type="ORF">SAMN04488529_1011016</name>
</gene>
<dbReference type="SMART" id="SM00892">
    <property type="entry name" value="Endonuclease_NS"/>
    <property type="match status" value="1"/>
</dbReference>
<dbReference type="GO" id="GO:0004519">
    <property type="term" value="F:endonuclease activity"/>
    <property type="evidence" value="ECO:0007669"/>
    <property type="project" value="UniProtKB-KW"/>
</dbReference>
<dbReference type="Pfam" id="PF01223">
    <property type="entry name" value="Endonuclease_NS"/>
    <property type="match status" value="1"/>
</dbReference>
<sequence>MKGFNVDFLGGNLKVKVPTLDEELLKVSLNNGEIFDFTHFSLAMNKILKSAIYVASNVDKSKFKKIHEHRHWHFDSIIGEENQLGNDFYEKNNWDRGHLARRADLMWGSEDDVENAQYDSCCWANISLQHHEFNTGIWSKLEGWIIENPDILSKKISIFTGPINGGGSMEYCGVKKVLGCGIFIPTAFWKVIFYINKSNNLKCISFIMSQEEYLKRGKNEGLKFLKPYEVSLKEISRLTNLKFEDNLYDVDVFNNNDNTIESKDQEVHLIEGEDDLILY</sequence>
<dbReference type="STRING" id="94869.SAMN04488529_1011016"/>
<feature type="domain" description="ENPP1-3/EXOG-like endonuclease/phosphodiesterase" evidence="3">
    <location>
        <begin position="37"/>
        <end position="250"/>
    </location>
</feature>
<dbReference type="GO" id="GO:0016787">
    <property type="term" value="F:hydrolase activity"/>
    <property type="evidence" value="ECO:0007669"/>
    <property type="project" value="InterPro"/>
</dbReference>
<evidence type="ECO:0000256" key="2">
    <source>
        <dbReference type="PIRSR" id="PIRSR640255-2"/>
    </source>
</evidence>
<evidence type="ECO:0000256" key="1">
    <source>
        <dbReference type="PIRSR" id="PIRSR640255-1"/>
    </source>
</evidence>
<dbReference type="InterPro" id="IPR001604">
    <property type="entry name" value="Endo_G_ENPP1-like_dom"/>
</dbReference>
<keyword evidence="5" id="KW-0540">Nuclease</keyword>
<evidence type="ECO:0000313" key="6">
    <source>
        <dbReference type="Proteomes" id="UP000198597"/>
    </source>
</evidence>
<proteinExistence type="predicted"/>
<accession>A0A1H0NZR6</accession>
<dbReference type="AlphaFoldDB" id="A0A1H0NZR6"/>
<organism evidence="5 6">
    <name type="scientific">Clostridium gasigenes</name>
    <dbReference type="NCBI Taxonomy" id="94869"/>
    <lineage>
        <taxon>Bacteria</taxon>
        <taxon>Bacillati</taxon>
        <taxon>Bacillota</taxon>
        <taxon>Clostridia</taxon>
        <taxon>Eubacteriales</taxon>
        <taxon>Clostridiaceae</taxon>
        <taxon>Clostridium</taxon>
    </lineage>
</organism>
<dbReference type="SMART" id="SM00477">
    <property type="entry name" value="NUC"/>
    <property type="match status" value="1"/>
</dbReference>
<dbReference type="InterPro" id="IPR040255">
    <property type="entry name" value="Non-specific_endonuclease"/>
</dbReference>
<reference evidence="5 6" key="1">
    <citation type="submission" date="2016-10" db="EMBL/GenBank/DDBJ databases">
        <authorList>
            <person name="de Groot N.N."/>
        </authorList>
    </citation>
    <scope>NUCLEOTIDE SEQUENCE [LARGE SCALE GENOMIC DNA]</scope>
    <source>
        <strain evidence="5 6">DSM 12272</strain>
    </source>
</reference>
<keyword evidence="2" id="KW-0479">Metal-binding</keyword>
<keyword evidence="6" id="KW-1185">Reference proteome</keyword>
<dbReference type="InterPro" id="IPR020821">
    <property type="entry name" value="ENPP1-3/EXOG-like_nuc-like"/>
</dbReference>
<dbReference type="PANTHER" id="PTHR13966">
    <property type="entry name" value="ENDONUCLEASE RELATED"/>
    <property type="match status" value="1"/>
</dbReference>
<evidence type="ECO:0000259" key="3">
    <source>
        <dbReference type="SMART" id="SM00477"/>
    </source>
</evidence>
<dbReference type="PANTHER" id="PTHR13966:SF5">
    <property type="entry name" value="ENDONUCLEASE G, MITOCHONDRIAL"/>
    <property type="match status" value="1"/>
</dbReference>
<dbReference type="RefSeq" id="WP_089966432.1">
    <property type="nucleotide sequence ID" value="NZ_FNJM01000001.1"/>
</dbReference>
<dbReference type="Gene3D" id="3.40.570.10">
    <property type="entry name" value="Extracellular Endonuclease, subunit A"/>
    <property type="match status" value="1"/>
</dbReference>
<dbReference type="GO" id="GO:0046872">
    <property type="term" value="F:metal ion binding"/>
    <property type="evidence" value="ECO:0007669"/>
    <property type="project" value="UniProtKB-KW"/>
</dbReference>
<dbReference type="InterPro" id="IPR044929">
    <property type="entry name" value="DNA/RNA_non-sp_Endonuclease_sf"/>
</dbReference>
<dbReference type="GO" id="GO:0003676">
    <property type="term" value="F:nucleic acid binding"/>
    <property type="evidence" value="ECO:0007669"/>
    <property type="project" value="InterPro"/>
</dbReference>
<feature type="domain" description="DNA/RNA non-specific endonuclease/pyrophosphatase/phosphodiesterase" evidence="4">
    <location>
        <begin position="36"/>
        <end position="250"/>
    </location>
</feature>
<dbReference type="InterPro" id="IPR044925">
    <property type="entry name" value="His-Me_finger_sf"/>
</dbReference>
<dbReference type="OrthoDB" id="9770276at2"/>
<keyword evidence="5" id="KW-0255">Endonuclease</keyword>
<keyword evidence="5" id="KW-0378">Hydrolase</keyword>
<dbReference type="Proteomes" id="UP000198597">
    <property type="component" value="Unassembled WGS sequence"/>
</dbReference>
<evidence type="ECO:0000259" key="4">
    <source>
        <dbReference type="SMART" id="SM00892"/>
    </source>
</evidence>
<name>A0A1H0NZR6_9CLOT</name>
<feature type="active site" description="Proton acceptor" evidence="1">
    <location>
        <position position="98"/>
    </location>
</feature>
<evidence type="ECO:0000313" key="5">
    <source>
        <dbReference type="EMBL" id="SDO98006.1"/>
    </source>
</evidence>
<protein>
    <submittedName>
        <fullName evidence="5">Endonuclease G</fullName>
    </submittedName>
</protein>
<feature type="binding site" evidence="2">
    <location>
        <position position="134"/>
    </location>
    <ligand>
        <name>Mg(2+)</name>
        <dbReference type="ChEBI" id="CHEBI:18420"/>
        <note>catalytic</note>
    </ligand>
</feature>
<dbReference type="SUPFAM" id="SSF54060">
    <property type="entry name" value="His-Me finger endonucleases"/>
    <property type="match status" value="1"/>
</dbReference>